<dbReference type="GO" id="GO:0006508">
    <property type="term" value="P:proteolysis"/>
    <property type="evidence" value="ECO:0007669"/>
    <property type="project" value="UniProtKB-KW"/>
</dbReference>
<feature type="domain" description="Peptidase M48" evidence="12">
    <location>
        <begin position="124"/>
        <end position="336"/>
    </location>
</feature>
<comment type="similarity">
    <text evidence="10">Belongs to the peptidase M48 family.</text>
</comment>
<dbReference type="GO" id="GO:0004222">
    <property type="term" value="F:metalloendopeptidase activity"/>
    <property type="evidence" value="ECO:0007669"/>
    <property type="project" value="InterPro"/>
</dbReference>
<name>A0A1J5TV14_9GAMM</name>
<evidence type="ECO:0000259" key="12">
    <source>
        <dbReference type="Pfam" id="PF01435"/>
    </source>
</evidence>
<dbReference type="GO" id="GO:0046872">
    <property type="term" value="F:metal ion binding"/>
    <property type="evidence" value="ECO:0007669"/>
    <property type="project" value="UniProtKB-KW"/>
</dbReference>
<dbReference type="InterPro" id="IPR050083">
    <property type="entry name" value="HtpX_protease"/>
</dbReference>
<comment type="caution">
    <text evidence="13">The sequence shown here is derived from an EMBL/GenBank/DDBJ whole genome shotgun (WGS) entry which is preliminary data.</text>
</comment>
<evidence type="ECO:0000256" key="3">
    <source>
        <dbReference type="ARBA" id="ARBA00022692"/>
    </source>
</evidence>
<feature type="transmembrane region" description="Helical" evidence="11">
    <location>
        <begin position="72"/>
        <end position="95"/>
    </location>
</feature>
<evidence type="ECO:0000256" key="9">
    <source>
        <dbReference type="ARBA" id="ARBA00023136"/>
    </source>
</evidence>
<keyword evidence="9 11" id="KW-0472">Membrane</keyword>
<feature type="transmembrane region" description="Helical" evidence="11">
    <location>
        <begin position="236"/>
        <end position="258"/>
    </location>
</feature>
<reference evidence="14" key="1">
    <citation type="submission" date="2016-09" db="EMBL/GenBank/DDBJ databases">
        <title>Genome Sequence of Bathymodiolus thermophilus sulfur-oxidizing gill endosymbiont.</title>
        <authorList>
            <person name="Ponnudurai R."/>
            <person name="Kleiner M."/>
            <person name="Sayavedra L."/>
            <person name="Thuermer A."/>
            <person name="Felbeck H."/>
            <person name="Schlueter R."/>
            <person name="Schweder T."/>
            <person name="Markert S."/>
        </authorList>
    </citation>
    <scope>NUCLEOTIDE SEQUENCE [LARGE SCALE GENOMIC DNA]</scope>
    <source>
        <strain evidence="14">BAT/CrabSpa'14</strain>
    </source>
</reference>
<dbReference type="EMBL" id="MIQH01000586">
    <property type="protein sequence ID" value="OIR24648.1"/>
    <property type="molecule type" value="Genomic_DNA"/>
</dbReference>
<keyword evidence="2 10" id="KW-0645">Protease</keyword>
<keyword evidence="5 10" id="KW-0378">Hydrolase</keyword>
<evidence type="ECO:0000313" key="14">
    <source>
        <dbReference type="Proteomes" id="UP000182798"/>
    </source>
</evidence>
<dbReference type="OrthoDB" id="15218at2"/>
<evidence type="ECO:0000256" key="8">
    <source>
        <dbReference type="ARBA" id="ARBA00023049"/>
    </source>
</evidence>
<dbReference type="Gene3D" id="3.30.2010.10">
    <property type="entry name" value="Metalloproteases ('zincins'), catalytic domain"/>
    <property type="match status" value="1"/>
</dbReference>
<dbReference type="InterPro" id="IPR001915">
    <property type="entry name" value="Peptidase_M48"/>
</dbReference>
<keyword evidence="1" id="KW-1003">Cell membrane</keyword>
<dbReference type="Proteomes" id="UP000182798">
    <property type="component" value="Unassembled WGS sequence"/>
</dbReference>
<protein>
    <submittedName>
        <fullName evidence="13">Peptidase M48</fullName>
    </submittedName>
</protein>
<feature type="transmembrane region" description="Helical" evidence="11">
    <location>
        <begin position="202"/>
        <end position="224"/>
    </location>
</feature>
<evidence type="ECO:0000256" key="2">
    <source>
        <dbReference type="ARBA" id="ARBA00022670"/>
    </source>
</evidence>
<dbReference type="RefSeq" id="WP_071564451.1">
    <property type="nucleotide sequence ID" value="NZ_MIQH01000586.1"/>
</dbReference>
<proteinExistence type="inferred from homology"/>
<comment type="cofactor">
    <cofactor evidence="10">
        <name>Zn(2+)</name>
        <dbReference type="ChEBI" id="CHEBI:29105"/>
    </cofactor>
    <text evidence="10">Binds 1 zinc ion per subunit.</text>
</comment>
<dbReference type="Pfam" id="PF01435">
    <property type="entry name" value="Peptidase_M48"/>
    <property type="match status" value="1"/>
</dbReference>
<evidence type="ECO:0000256" key="4">
    <source>
        <dbReference type="ARBA" id="ARBA00022723"/>
    </source>
</evidence>
<keyword evidence="3 11" id="KW-0812">Transmembrane</keyword>
<keyword evidence="6 10" id="KW-0862">Zinc</keyword>
<organism evidence="13 14">
    <name type="scientific">Bathymodiolus thermophilus thioautotrophic gill symbiont</name>
    <dbReference type="NCBI Taxonomy" id="2360"/>
    <lineage>
        <taxon>Bacteria</taxon>
        <taxon>Pseudomonadati</taxon>
        <taxon>Pseudomonadota</taxon>
        <taxon>Gammaproteobacteria</taxon>
        <taxon>sulfur-oxidizing symbionts</taxon>
    </lineage>
</organism>
<sequence>MDFREHQDRAKKNSRIIWFLYLLLLLLSSFLIGWTLAVGLNLAELYQPGYEQYSFGQKFISSNAYAFDENRIQILISFSAIAFIVQGLTTVFGFIKKSNGHKVALAFGGSLLTEDTVDSLAQKQALNIVTEQALAASIPTPSLYLIPEQGINAFAAGKSSENAIVAITQGALDNFSRNELSGVIAHEIGHITNQDIKLNIQISAFVFGFTALFFLARFIFYNAAYNRRMDGRAKMVMFAMAAIIGIIGALTVWLGRILQAAMSRQREYLADASAVQFTRYPEGLVQAFEVLEKGGKSSKIENPSAKEYAHAMMFGIGGELFATHPPLKERIARIQNKKTHAN</sequence>
<keyword evidence="4" id="KW-0479">Metal-binding</keyword>
<dbReference type="PANTHER" id="PTHR43221:SF2">
    <property type="entry name" value="PROTEASE HTPX HOMOLOG"/>
    <property type="match status" value="1"/>
</dbReference>
<evidence type="ECO:0000256" key="11">
    <source>
        <dbReference type="SAM" id="Phobius"/>
    </source>
</evidence>
<evidence type="ECO:0000313" key="13">
    <source>
        <dbReference type="EMBL" id="OIR24648.1"/>
    </source>
</evidence>
<feature type="transmembrane region" description="Helical" evidence="11">
    <location>
        <begin position="16"/>
        <end position="37"/>
    </location>
</feature>
<evidence type="ECO:0000256" key="5">
    <source>
        <dbReference type="ARBA" id="ARBA00022801"/>
    </source>
</evidence>
<evidence type="ECO:0000256" key="6">
    <source>
        <dbReference type="ARBA" id="ARBA00022833"/>
    </source>
</evidence>
<keyword evidence="8 10" id="KW-0482">Metalloprotease</keyword>
<dbReference type="PANTHER" id="PTHR43221">
    <property type="entry name" value="PROTEASE HTPX"/>
    <property type="match status" value="1"/>
</dbReference>
<evidence type="ECO:0000256" key="10">
    <source>
        <dbReference type="RuleBase" id="RU003983"/>
    </source>
</evidence>
<evidence type="ECO:0000256" key="7">
    <source>
        <dbReference type="ARBA" id="ARBA00022989"/>
    </source>
</evidence>
<gene>
    <name evidence="13" type="ORF">BGC33_11255</name>
</gene>
<evidence type="ECO:0000256" key="1">
    <source>
        <dbReference type="ARBA" id="ARBA00022475"/>
    </source>
</evidence>
<dbReference type="AlphaFoldDB" id="A0A1J5TV14"/>
<keyword evidence="7 11" id="KW-1133">Transmembrane helix</keyword>
<accession>A0A1J5TV14</accession>